<dbReference type="Pfam" id="PF18962">
    <property type="entry name" value="Por_Secre_tail"/>
    <property type="match status" value="1"/>
</dbReference>
<dbReference type="EMBL" id="CP034549">
    <property type="protein sequence ID" value="AZQ44685.1"/>
    <property type="molecule type" value="Genomic_DNA"/>
</dbReference>
<dbReference type="KEGG" id="noj:EJ995_10700"/>
<feature type="domain" description="Secretion system C-terminal sorting" evidence="3">
    <location>
        <begin position="1031"/>
        <end position="1103"/>
    </location>
</feature>
<evidence type="ECO:0000313" key="4">
    <source>
        <dbReference type="EMBL" id="AZQ44685.1"/>
    </source>
</evidence>
<dbReference type="NCBIfam" id="TIGR04183">
    <property type="entry name" value="Por_Secre_tail"/>
    <property type="match status" value="1"/>
</dbReference>
<organism evidence="4 5">
    <name type="scientific">Nonlabens ponticola</name>
    <dbReference type="NCBI Taxonomy" id="2496866"/>
    <lineage>
        <taxon>Bacteria</taxon>
        <taxon>Pseudomonadati</taxon>
        <taxon>Bacteroidota</taxon>
        <taxon>Flavobacteriia</taxon>
        <taxon>Flavobacteriales</taxon>
        <taxon>Flavobacteriaceae</taxon>
        <taxon>Nonlabens</taxon>
    </lineage>
</organism>
<evidence type="ECO:0000313" key="5">
    <source>
        <dbReference type="Proteomes" id="UP000279600"/>
    </source>
</evidence>
<sequence length="1105" mass="116947">MKKILLYLSLVIVSLSTTVISAQTEIFNLAGGGDLPQGWIGTNNQTSNSIDRSSYYLVDAGNPSDVITSSSFDLSAFATATFNVRVATFGGASQRNPALIEFSFDGGTTFTQANNTNTPQSGSSYIDGGDIVLSNVSSQVVVRISNAGVVGRGVRLRNLVLTASGMAGSNQAPIITDILQSPARNANIFSTTQVTVAADVTDADGIATNGVVLEYAVTASGDTFNGFFDQAIIMTADGDSYAAAIPVQADGSTVNYRIVATDDSAESLESTSATFDYRVMDPVPAPTLILSEIADPADNASARFVEIYNNGVEDIDFEVTPIYLARFANGNTDSQVVVLDGVLRAGAYYVIASSEVSFLSTYGFSANDTSGIINVNGNDAFGLYAGTPGSGTLFDVYGEIGVDGSGEAWEYENARAYRTDLLNNPTTVWNASQWTIATANAADATPGNVEGSTTANVFSYDNGAWSPQTPEGVAVSTDNIVILTGNAAISGDVDINNITTRSGTTLDIATNTINLNGNLDNNGDLVANEGTLNFAGSSLQTLSGSDLTVENLIINNTTGVDATAAINLEGVLTLTNGTLDTNDSFTFKSDATSSAILAPVVNGSISGNVTVEQYYPANRAFRFISSPVNMDGTIFSNWQQGGLLPGDEGFEAESGILITGGTTADGFDQSGSNNPSAYLFNNDYNYDGATSEAQRDARDAEQFTFINSDNGLATNSLSPSAGDAFNVLIRGDRTIDLTAANQSATVTTLSSTGTLATGPQSPDLSVTGGQDETFVLVGNPYQAQVDMRTVLGTGTASPAQDLNPNVYYYYLPSTQDYVEVDLLNGGTGAVTPLVQPGQAFFLLRADTDFNGVIDSQLTFEEDDKTLDTQTTATYSEPQGVINVSLGLQGDDNADELTLIFDVNETNEVSLTDIPKLKGARNQIMTTLSERAYAIERRALPVNGESIALTTSSLTDEVLTLSIDYRGLENTKVLLVDNFTSEVITLSVDNINTLQFETTDDSASRDDRFELQFESSTLSFDDDSAFAKALSLYPNPASNGVVRIANLEQGSAYNYTLVNTLGQIVRKGEISHQNDTLKNLQNLSRGLYLLNLQKENEQTTLKLILE</sequence>
<evidence type="ECO:0000259" key="3">
    <source>
        <dbReference type="Pfam" id="PF18962"/>
    </source>
</evidence>
<proteinExistence type="predicted"/>
<reference evidence="4 5" key="1">
    <citation type="submission" date="2018-12" db="EMBL/GenBank/DDBJ databases">
        <title>Complete genome of Nonlabens sp. MJ115.</title>
        <authorList>
            <person name="Choi H.S."/>
            <person name="Jung J."/>
        </authorList>
    </citation>
    <scope>NUCLEOTIDE SEQUENCE [LARGE SCALE GENOMIC DNA]</scope>
    <source>
        <strain evidence="4 5">MJ115</strain>
    </source>
</reference>
<feature type="signal peptide" evidence="2">
    <location>
        <begin position="1"/>
        <end position="22"/>
    </location>
</feature>
<keyword evidence="1 2" id="KW-0732">Signal</keyword>
<protein>
    <submittedName>
        <fullName evidence="4">T9SS type A sorting domain-containing protein</fullName>
    </submittedName>
</protein>
<dbReference type="Proteomes" id="UP000279600">
    <property type="component" value="Chromosome"/>
</dbReference>
<dbReference type="OrthoDB" id="1652165at2"/>
<accession>A0A3S9MZK4</accession>
<dbReference type="RefSeq" id="WP_126448365.1">
    <property type="nucleotide sequence ID" value="NZ_CP034549.1"/>
</dbReference>
<evidence type="ECO:0000256" key="2">
    <source>
        <dbReference type="SAM" id="SignalP"/>
    </source>
</evidence>
<dbReference type="InterPro" id="IPR026444">
    <property type="entry name" value="Secre_tail"/>
</dbReference>
<gene>
    <name evidence="4" type="ORF">EJ995_10700</name>
</gene>
<dbReference type="AlphaFoldDB" id="A0A3S9MZK4"/>
<keyword evidence="5" id="KW-1185">Reference proteome</keyword>
<feature type="chain" id="PRO_5018975001" evidence="2">
    <location>
        <begin position="23"/>
        <end position="1105"/>
    </location>
</feature>
<evidence type="ECO:0000256" key="1">
    <source>
        <dbReference type="ARBA" id="ARBA00022729"/>
    </source>
</evidence>
<name>A0A3S9MZK4_9FLAO</name>